<dbReference type="Proteomes" id="UP000634136">
    <property type="component" value="Unassembled WGS sequence"/>
</dbReference>
<dbReference type="InterPro" id="IPR056706">
    <property type="entry name" value="DUF7804"/>
</dbReference>
<dbReference type="Pfam" id="PF25089">
    <property type="entry name" value="DUF7804"/>
    <property type="match status" value="1"/>
</dbReference>
<feature type="domain" description="DUF7804" evidence="1">
    <location>
        <begin position="77"/>
        <end position="162"/>
    </location>
</feature>
<dbReference type="AlphaFoldDB" id="A0A834WEN8"/>
<reference evidence="2" key="1">
    <citation type="submission" date="2020-09" db="EMBL/GenBank/DDBJ databases">
        <title>Genome-Enabled Discovery of Anthraquinone Biosynthesis in Senna tora.</title>
        <authorList>
            <person name="Kang S.-H."/>
            <person name="Pandey R.P."/>
            <person name="Lee C.-M."/>
            <person name="Sim J.-S."/>
            <person name="Jeong J.-T."/>
            <person name="Choi B.-S."/>
            <person name="Jung M."/>
            <person name="Ginzburg D."/>
            <person name="Zhao K."/>
            <person name="Won S.Y."/>
            <person name="Oh T.-J."/>
            <person name="Yu Y."/>
            <person name="Kim N.-H."/>
            <person name="Lee O.R."/>
            <person name="Lee T.-H."/>
            <person name="Bashyal P."/>
            <person name="Kim T.-S."/>
            <person name="Lee W.-H."/>
            <person name="Kawkins C."/>
            <person name="Kim C.-K."/>
            <person name="Kim J.S."/>
            <person name="Ahn B.O."/>
            <person name="Rhee S.Y."/>
            <person name="Sohng J.K."/>
        </authorList>
    </citation>
    <scope>NUCLEOTIDE SEQUENCE</scope>
    <source>
        <tissue evidence="2">Leaf</tissue>
    </source>
</reference>
<organism evidence="2 3">
    <name type="scientific">Senna tora</name>
    <dbReference type="NCBI Taxonomy" id="362788"/>
    <lineage>
        <taxon>Eukaryota</taxon>
        <taxon>Viridiplantae</taxon>
        <taxon>Streptophyta</taxon>
        <taxon>Embryophyta</taxon>
        <taxon>Tracheophyta</taxon>
        <taxon>Spermatophyta</taxon>
        <taxon>Magnoliopsida</taxon>
        <taxon>eudicotyledons</taxon>
        <taxon>Gunneridae</taxon>
        <taxon>Pentapetalae</taxon>
        <taxon>rosids</taxon>
        <taxon>fabids</taxon>
        <taxon>Fabales</taxon>
        <taxon>Fabaceae</taxon>
        <taxon>Caesalpinioideae</taxon>
        <taxon>Cassia clade</taxon>
        <taxon>Senna</taxon>
    </lineage>
</organism>
<evidence type="ECO:0000313" key="3">
    <source>
        <dbReference type="Proteomes" id="UP000634136"/>
    </source>
</evidence>
<name>A0A834WEN8_9FABA</name>
<dbReference type="EMBL" id="JAAIUW010000009">
    <property type="protein sequence ID" value="KAF7816561.1"/>
    <property type="molecule type" value="Genomic_DNA"/>
</dbReference>
<protein>
    <recommendedName>
        <fullName evidence="1">DUF7804 domain-containing protein</fullName>
    </recommendedName>
</protein>
<dbReference type="PANTHER" id="PTHR35127:SF1">
    <property type="entry name" value="GENOME ASSEMBLY, CHROMOSOME: A10"/>
    <property type="match status" value="1"/>
</dbReference>
<dbReference type="OrthoDB" id="2013011at2759"/>
<dbReference type="PANTHER" id="PTHR35127">
    <property type="entry name" value="OS03G0736900 PROTEIN"/>
    <property type="match status" value="1"/>
</dbReference>
<evidence type="ECO:0000313" key="2">
    <source>
        <dbReference type="EMBL" id="KAF7816561.1"/>
    </source>
</evidence>
<accession>A0A834WEN8</accession>
<evidence type="ECO:0000259" key="1">
    <source>
        <dbReference type="Pfam" id="PF25089"/>
    </source>
</evidence>
<proteinExistence type="predicted"/>
<gene>
    <name evidence="2" type="ORF">G2W53_030530</name>
</gene>
<sequence length="233" mass="26014">MASSTLGIRNNSFVRDHYVGKWSIDNNRSNSRQVVIGDRSRSRGIRKGRIMSSATTASLEPIWKNERGHRNGTGDAYERVDEWMKESVEEIVKNLREAPLLVQVYPKKKGNADGGETTALRTEKKAAVEDWPVVMKKWGKGETPLPEGVILVEELAEEGEEEGKERTTRAWGIVVQGRGMGNGPVCYLLKTSRVGSGPGMGMCSCTHFCLVRVKSFRETLKSQLTNCWLLQSQ</sequence>
<comment type="caution">
    <text evidence="2">The sequence shown here is derived from an EMBL/GenBank/DDBJ whole genome shotgun (WGS) entry which is preliminary data.</text>
</comment>
<keyword evidence="3" id="KW-1185">Reference proteome</keyword>